<dbReference type="PROSITE" id="PS00622">
    <property type="entry name" value="HTH_LUXR_1"/>
    <property type="match status" value="1"/>
</dbReference>
<dbReference type="InterPro" id="IPR000792">
    <property type="entry name" value="Tscrpt_reg_LuxR_C"/>
</dbReference>
<feature type="domain" description="HTH luxR-type" evidence="4">
    <location>
        <begin position="178"/>
        <end position="243"/>
    </location>
</feature>
<dbReference type="RefSeq" id="WP_198039765.1">
    <property type="nucleotide sequence ID" value="NZ_CP015093.1"/>
</dbReference>
<evidence type="ECO:0000256" key="2">
    <source>
        <dbReference type="ARBA" id="ARBA00023125"/>
    </source>
</evidence>
<dbReference type="SMART" id="SM00421">
    <property type="entry name" value="HTH_LUXR"/>
    <property type="match status" value="1"/>
</dbReference>
<evidence type="ECO:0000256" key="3">
    <source>
        <dbReference type="ARBA" id="ARBA00023163"/>
    </source>
</evidence>
<keyword evidence="1" id="KW-0805">Transcription regulation</keyword>
<keyword evidence="2" id="KW-0238">DNA-binding</keyword>
<dbReference type="InterPro" id="IPR016032">
    <property type="entry name" value="Sig_transdc_resp-reg_C-effctor"/>
</dbReference>
<dbReference type="PRINTS" id="PR00038">
    <property type="entry name" value="HTHLUXR"/>
</dbReference>
<dbReference type="STRING" id="1250539.Ga0080574_TMP726"/>
<organism evidence="5 6">
    <name type="scientific">Salipiger abyssi</name>
    <dbReference type="NCBI Taxonomy" id="1250539"/>
    <lineage>
        <taxon>Bacteria</taxon>
        <taxon>Pseudomonadati</taxon>
        <taxon>Pseudomonadota</taxon>
        <taxon>Alphaproteobacteria</taxon>
        <taxon>Rhodobacterales</taxon>
        <taxon>Roseobacteraceae</taxon>
        <taxon>Salipiger</taxon>
    </lineage>
</organism>
<dbReference type="CDD" id="cd06170">
    <property type="entry name" value="LuxR_C_like"/>
    <property type="match status" value="1"/>
</dbReference>
<keyword evidence="6" id="KW-1185">Reference proteome</keyword>
<gene>
    <name evidence="5" type="ORF">Ga0080574_TMP726</name>
</gene>
<dbReference type="KEGG" id="paby:Ga0080574_TMP726"/>
<evidence type="ECO:0000256" key="1">
    <source>
        <dbReference type="ARBA" id="ARBA00023015"/>
    </source>
</evidence>
<evidence type="ECO:0000259" key="4">
    <source>
        <dbReference type="PROSITE" id="PS50043"/>
    </source>
</evidence>
<keyword evidence="3" id="KW-0804">Transcription</keyword>
<dbReference type="GO" id="GO:0003677">
    <property type="term" value="F:DNA binding"/>
    <property type="evidence" value="ECO:0007669"/>
    <property type="project" value="UniProtKB-KW"/>
</dbReference>
<dbReference type="GO" id="GO:0006355">
    <property type="term" value="P:regulation of DNA-templated transcription"/>
    <property type="evidence" value="ECO:0007669"/>
    <property type="project" value="InterPro"/>
</dbReference>
<dbReference type="PANTHER" id="PTHR44688:SF16">
    <property type="entry name" value="DNA-BINDING TRANSCRIPTIONAL ACTIVATOR DEVR_DOSR"/>
    <property type="match status" value="1"/>
</dbReference>
<dbReference type="Pfam" id="PF00196">
    <property type="entry name" value="GerE"/>
    <property type="match status" value="1"/>
</dbReference>
<proteinExistence type="predicted"/>
<dbReference type="EMBL" id="CP015093">
    <property type="protein sequence ID" value="APZ51060.1"/>
    <property type="molecule type" value="Genomic_DNA"/>
</dbReference>
<protein>
    <submittedName>
        <fullName evidence="5">LuxR family transcriptional regulator</fullName>
    </submittedName>
</protein>
<dbReference type="Proteomes" id="UP000187059">
    <property type="component" value="Chromosome"/>
</dbReference>
<dbReference type="SUPFAM" id="SSF46894">
    <property type="entry name" value="C-terminal effector domain of the bipartite response regulators"/>
    <property type="match status" value="1"/>
</dbReference>
<dbReference type="Gene3D" id="1.10.10.10">
    <property type="entry name" value="Winged helix-like DNA-binding domain superfamily/Winged helix DNA-binding domain"/>
    <property type="match status" value="1"/>
</dbReference>
<sequence length="245" mass="27133">MADAVTWADDADAAWAAFSRQLAKAGLSRTALHDGLDLSERNPFHQPRHSFGHIWDEEYDAKVRGYRGDLRTASDPDLWHLRPTLMFLSRFTSPLMISHRDVLDGSAESAFTPICRHLVESQGQYHALALPLVSPRSGKVSILSAWGDEDRAETGHFMRSHASVLQMAGQAFMALLTDPGEGPALSLRERQVLALFAEGAQTGAVADTLRLSERSVREYLTRAQIKLDTSNRTAAVARAIRRGWI</sequence>
<evidence type="ECO:0000313" key="6">
    <source>
        <dbReference type="Proteomes" id="UP000187059"/>
    </source>
</evidence>
<reference evidence="5 6" key="1">
    <citation type="submission" date="2016-04" db="EMBL/GenBank/DDBJ databases">
        <title>Deep-sea bacteria in the southern Pacific.</title>
        <authorList>
            <person name="Tang K."/>
        </authorList>
    </citation>
    <scope>NUCLEOTIDE SEQUENCE [LARGE SCALE GENOMIC DNA]</scope>
    <source>
        <strain evidence="5 6">JLT2014</strain>
    </source>
</reference>
<dbReference type="InterPro" id="IPR036388">
    <property type="entry name" value="WH-like_DNA-bd_sf"/>
</dbReference>
<name>A0A1P8UNU1_9RHOB</name>
<evidence type="ECO:0000313" key="5">
    <source>
        <dbReference type="EMBL" id="APZ51060.1"/>
    </source>
</evidence>
<dbReference type="AlphaFoldDB" id="A0A1P8UNU1"/>
<dbReference type="PROSITE" id="PS50043">
    <property type="entry name" value="HTH_LUXR_2"/>
    <property type="match status" value="1"/>
</dbReference>
<dbReference type="PANTHER" id="PTHR44688">
    <property type="entry name" value="DNA-BINDING TRANSCRIPTIONAL ACTIVATOR DEVR_DOSR"/>
    <property type="match status" value="1"/>
</dbReference>
<accession>A0A1P8UNU1</accession>